<dbReference type="Pfam" id="PF13566">
    <property type="entry name" value="DUF4130"/>
    <property type="match status" value="1"/>
</dbReference>
<evidence type="ECO:0000256" key="7">
    <source>
        <dbReference type="ARBA" id="ARBA00023004"/>
    </source>
</evidence>
<gene>
    <name evidence="11" type="ORF">I0K15_04360</name>
</gene>
<protein>
    <recommendedName>
        <fullName evidence="2">Type-4 uracil-DNA glycosylase</fullName>
    </recommendedName>
</protein>
<dbReference type="NCBIfam" id="TIGR03915">
    <property type="entry name" value="SAM_7_link_chp"/>
    <property type="match status" value="1"/>
</dbReference>
<accession>A0A7S9LTF8</accession>
<evidence type="ECO:0000256" key="5">
    <source>
        <dbReference type="ARBA" id="ARBA00022763"/>
    </source>
</evidence>
<organism evidence="11 12">
    <name type="scientific">Pontivivens ytuae</name>
    <dbReference type="NCBI Taxonomy" id="2789856"/>
    <lineage>
        <taxon>Bacteria</taxon>
        <taxon>Pseudomonadati</taxon>
        <taxon>Pseudomonadota</taxon>
        <taxon>Alphaproteobacteria</taxon>
        <taxon>Rhodobacterales</taxon>
        <taxon>Paracoccaceae</taxon>
        <taxon>Pontivivens</taxon>
    </lineage>
</organism>
<dbReference type="PANTHER" id="PTHR33693">
    <property type="entry name" value="TYPE-5 URACIL-DNA GLYCOSYLASE"/>
    <property type="match status" value="1"/>
</dbReference>
<dbReference type="InterPro" id="IPR036895">
    <property type="entry name" value="Uracil-DNA_glycosylase-like_sf"/>
</dbReference>
<dbReference type="PANTHER" id="PTHR33693:SF9">
    <property type="entry name" value="TYPE-4 URACIL-DNA GLYCOSYLASE"/>
    <property type="match status" value="1"/>
</dbReference>
<sequence>MIRVALASETDFDGWRGAARALASNAVPSADVVWQVGEGGLFDTLSDPLPPMRGEVRVPKAFVGLARNVICHRDSERFAKLYRILLCLQLQPGLLAHETDDDIRWLKACDKAIRRDLHKMHAFVRFRKLGERDGREVFASWFEPSHRIEALTADFFVKRFTGMDWAIVTPEARIVWEGGQLSLGPGGTRDEVPEDDAIEDQWKSYFRSIFNPARLKPKAMQAEMPKKYWKNLPEAPLIPELMAEADSRAKAMQDAAPTLPTALTDRLKRGPVEHDIATLEGARKAAAACTRCPLHQDATQTVFGEGPADAKLMIVGEQPGDREDLAGRPFVGPAGELFDRALAEAGMERGTLHLTNAVKHFKFIARGKRRIHQNPSTGEIEMCRWWLDLERELVRPKLILAMGASAARAVLGRKVTIRDARAREEDLGAARLRVTVHPSYLLRLPDDAARAEEYRWFVEDLRAAQARVEALAA</sequence>
<dbReference type="CDD" id="cd10030">
    <property type="entry name" value="UDG-F4_TTUDGA_SPO1dp_like"/>
    <property type="match status" value="1"/>
</dbReference>
<name>A0A7S9LTF8_9RHOB</name>
<evidence type="ECO:0000256" key="8">
    <source>
        <dbReference type="ARBA" id="ARBA00023014"/>
    </source>
</evidence>
<dbReference type="RefSeq" id="WP_196104192.1">
    <property type="nucleotide sequence ID" value="NZ_CP064942.1"/>
</dbReference>
<dbReference type="InterPro" id="IPR005122">
    <property type="entry name" value="Uracil-DNA_glycosylase-like"/>
</dbReference>
<evidence type="ECO:0000256" key="2">
    <source>
        <dbReference type="ARBA" id="ARBA00019403"/>
    </source>
</evidence>
<dbReference type="InterPro" id="IPR051536">
    <property type="entry name" value="UDG_Type-4/5"/>
</dbReference>
<keyword evidence="12" id="KW-1185">Reference proteome</keyword>
<proteinExistence type="inferred from homology"/>
<evidence type="ECO:0000256" key="3">
    <source>
        <dbReference type="ARBA" id="ARBA00022485"/>
    </source>
</evidence>
<evidence type="ECO:0000256" key="1">
    <source>
        <dbReference type="ARBA" id="ARBA00006521"/>
    </source>
</evidence>
<dbReference type="EMBL" id="CP064942">
    <property type="protein sequence ID" value="QPH54992.1"/>
    <property type="molecule type" value="Genomic_DNA"/>
</dbReference>
<dbReference type="SMART" id="SM00987">
    <property type="entry name" value="UreE_C"/>
    <property type="match status" value="1"/>
</dbReference>
<dbReference type="SUPFAM" id="SSF52141">
    <property type="entry name" value="Uracil-DNA glycosylase-like"/>
    <property type="match status" value="1"/>
</dbReference>
<dbReference type="Proteomes" id="UP000594800">
    <property type="component" value="Chromosome"/>
</dbReference>
<evidence type="ECO:0000259" key="10">
    <source>
        <dbReference type="SMART" id="SM00986"/>
    </source>
</evidence>
<feature type="domain" description="Uracil-DNA glycosylase-like" evidence="10">
    <location>
        <begin position="303"/>
        <end position="462"/>
    </location>
</feature>
<dbReference type="InterPro" id="IPR005273">
    <property type="entry name" value="Ura-DNA_glyco_family4"/>
</dbReference>
<dbReference type="InterPro" id="IPR025404">
    <property type="entry name" value="DUF4130"/>
</dbReference>
<dbReference type="AlphaFoldDB" id="A0A7S9LTF8"/>
<keyword evidence="9" id="KW-0234">DNA repair</keyword>
<dbReference type="GO" id="GO:0046872">
    <property type="term" value="F:metal ion binding"/>
    <property type="evidence" value="ECO:0007669"/>
    <property type="project" value="UniProtKB-KW"/>
</dbReference>
<keyword evidence="6" id="KW-0378">Hydrolase</keyword>
<keyword evidence="3" id="KW-0004">4Fe-4S</keyword>
<dbReference type="GO" id="GO:0051539">
    <property type="term" value="F:4 iron, 4 sulfur cluster binding"/>
    <property type="evidence" value="ECO:0007669"/>
    <property type="project" value="UniProtKB-KW"/>
</dbReference>
<evidence type="ECO:0000256" key="4">
    <source>
        <dbReference type="ARBA" id="ARBA00022723"/>
    </source>
</evidence>
<dbReference type="NCBIfam" id="TIGR03914">
    <property type="entry name" value="UDG_fam_dom"/>
    <property type="match status" value="1"/>
</dbReference>
<reference evidence="11 12" key="1">
    <citation type="submission" date="2020-11" db="EMBL/GenBank/DDBJ databases">
        <title>Description of Pontivivens ytuae sp. nov. isolated from deep sea sediment of Mariana Trench.</title>
        <authorList>
            <person name="Wang Z."/>
            <person name="Sun Q.-L."/>
            <person name="Xu X.-D."/>
            <person name="Tang Y.-Z."/>
            <person name="Zhang J."/>
        </authorList>
    </citation>
    <scope>NUCLEOTIDE SEQUENCE [LARGE SCALE GENOMIC DNA]</scope>
    <source>
        <strain evidence="11 12">MT2928</strain>
    </source>
</reference>
<dbReference type="Pfam" id="PF03167">
    <property type="entry name" value="UDG"/>
    <property type="match status" value="1"/>
</dbReference>
<dbReference type="KEGG" id="poz:I0K15_04360"/>
<evidence type="ECO:0000256" key="9">
    <source>
        <dbReference type="ARBA" id="ARBA00023204"/>
    </source>
</evidence>
<keyword evidence="5" id="KW-0227">DNA damage</keyword>
<keyword evidence="7" id="KW-0408">Iron</keyword>
<evidence type="ECO:0000256" key="6">
    <source>
        <dbReference type="ARBA" id="ARBA00022801"/>
    </source>
</evidence>
<comment type="similarity">
    <text evidence="1">Belongs to the uracil-DNA glycosylase (UDG) superfamily. Type 4 (UDGa) family.</text>
</comment>
<evidence type="ECO:0000313" key="12">
    <source>
        <dbReference type="Proteomes" id="UP000594800"/>
    </source>
</evidence>
<dbReference type="GO" id="GO:0006281">
    <property type="term" value="P:DNA repair"/>
    <property type="evidence" value="ECO:0007669"/>
    <property type="project" value="UniProtKB-KW"/>
</dbReference>
<dbReference type="Gene3D" id="3.40.470.10">
    <property type="entry name" value="Uracil-DNA glycosylase-like domain"/>
    <property type="match status" value="1"/>
</dbReference>
<dbReference type="GO" id="GO:0097506">
    <property type="term" value="F:deaminated base DNA N-glycosylase activity"/>
    <property type="evidence" value="ECO:0007669"/>
    <property type="project" value="UniProtKB-ARBA"/>
</dbReference>
<dbReference type="SMART" id="SM00986">
    <property type="entry name" value="UDG"/>
    <property type="match status" value="1"/>
</dbReference>
<evidence type="ECO:0000313" key="11">
    <source>
        <dbReference type="EMBL" id="QPH54992.1"/>
    </source>
</evidence>
<keyword evidence="4" id="KW-0479">Metal-binding</keyword>
<keyword evidence="8" id="KW-0411">Iron-sulfur</keyword>
<dbReference type="InterPro" id="IPR023875">
    <property type="entry name" value="DNA_repair_put"/>
</dbReference>